<reference evidence="1 2" key="1">
    <citation type="submission" date="2018-02" db="EMBL/GenBank/DDBJ databases">
        <title>Genomic Encyclopedia of Archaeal and Bacterial Type Strains, Phase II (KMG-II): from individual species to whole genera.</title>
        <authorList>
            <person name="Goeker M."/>
        </authorList>
    </citation>
    <scope>NUCLEOTIDE SEQUENCE [LARGE SCALE GENOMIC DNA]</scope>
    <source>
        <strain evidence="1 2">YU 961-1</strain>
    </source>
</reference>
<gene>
    <name evidence="1" type="ORF">CLV40_108137</name>
</gene>
<dbReference type="RefSeq" id="WP_104479891.1">
    <property type="nucleotide sequence ID" value="NZ_CP154825.1"/>
</dbReference>
<organism evidence="1 2">
    <name type="scientific">Actinokineospora auranticolor</name>
    <dbReference type="NCBI Taxonomy" id="155976"/>
    <lineage>
        <taxon>Bacteria</taxon>
        <taxon>Bacillati</taxon>
        <taxon>Actinomycetota</taxon>
        <taxon>Actinomycetes</taxon>
        <taxon>Pseudonocardiales</taxon>
        <taxon>Pseudonocardiaceae</taxon>
        <taxon>Actinokineospora</taxon>
    </lineage>
</organism>
<evidence type="ECO:0000313" key="2">
    <source>
        <dbReference type="Proteomes" id="UP000239203"/>
    </source>
</evidence>
<proteinExistence type="predicted"/>
<evidence type="ECO:0000313" key="1">
    <source>
        <dbReference type="EMBL" id="PPK67140.1"/>
    </source>
</evidence>
<dbReference type="Proteomes" id="UP000239203">
    <property type="component" value="Unassembled WGS sequence"/>
</dbReference>
<keyword evidence="2" id="KW-1185">Reference proteome</keyword>
<protein>
    <submittedName>
        <fullName evidence="1">Uncharacterized protein</fullName>
    </submittedName>
</protein>
<accession>A0A2S6GPN7</accession>
<dbReference type="AlphaFoldDB" id="A0A2S6GPN7"/>
<dbReference type="EMBL" id="PTIX01000008">
    <property type="protein sequence ID" value="PPK67140.1"/>
    <property type="molecule type" value="Genomic_DNA"/>
</dbReference>
<comment type="caution">
    <text evidence="1">The sequence shown here is derived from an EMBL/GenBank/DDBJ whole genome shotgun (WGS) entry which is preliminary data.</text>
</comment>
<sequence>MSAPIAGETIVRNCVVRVVRRGGWSWGPDPRGIVRLVVDALPELLAGQFADHLDGEGPDVEISEPVRLSVVWGRSRGSGGVPSVEFAVDPGASVVPEPREVAREEWTGSSSTSDTQVAVRASVSDTALSPVTLFGELAERGELAALLALLPDETLRVCLAASLDGPGERPRGEVIGALAAEVARRGWIPEPSSPVATLVELRELVRSLPRVASAPHVSSADVERVVQTSASPAGETTRECAALPFLLVGPLARTGYLDAVGPALASVGLLHQTPLFAAALARRVLGGSADAAVFACLDSVPDLGDFARRVGPALPVLDGVLALAVCRGHDPVDPLLVAGVDGGLLLVDAQGLFPVAWTARAVDLLPYWEACGRPAVVVCDSPLPTSCLRELAEAGVPLVTDVRPLRGDPLTRLPRPAPLWVSGAPGSRVVAEFPRHAERLDELTRALFARPGDALERGTGLAAALSLGVLAWTLWRETETPHPATALTRFADLEATVRFTDEAVRVRLPLGRRHADLLRGGALVDVPDVVWLGGRTLTFSGG</sequence>
<dbReference type="OrthoDB" id="3296681at2"/>
<name>A0A2S6GPN7_9PSEU</name>